<dbReference type="Pfam" id="PF24883">
    <property type="entry name" value="NPHP3_N"/>
    <property type="match status" value="1"/>
</dbReference>
<protein>
    <recommendedName>
        <fullName evidence="6">NACHT domain-containing protein</fullName>
    </recommendedName>
</protein>
<feature type="domain" description="DUF7791" evidence="3">
    <location>
        <begin position="594"/>
        <end position="725"/>
    </location>
</feature>
<dbReference type="Proteomes" id="UP000007978">
    <property type="component" value="Chromosome 1"/>
</dbReference>
<dbReference type="OrthoDB" id="443402at2759"/>
<keyword evidence="5" id="KW-1185">Reference proteome</keyword>
<dbReference type="InterPro" id="IPR027417">
    <property type="entry name" value="P-loop_NTPase"/>
</dbReference>
<dbReference type="GeneID" id="20366427"/>
<sequence length="1118" mass="127129">MDPVSALGIASASAQFVTFASQLISATADIYDSASDASAYISNLGSVYSQLKRLCQNLNQASQKVSIDQAATSSQTTTTDTYHAAPTFNSFVQGGHTDVLDGTSEVELRMGNALPELQQVYSTLQDVVKSCEQDSALILSLLSKLKLESGVGSLTKSFKVAIKMIWKKDEIQRVDERLKRSQAILIATMARISNIYHIQHSRELAALRSESQLLGARYSEQLSIMQNTLRNIEKGRKFSPSAEAFKDEIDTLEKMMRQSSLSEARVRKELDIIRSLSFKTRQFRYNAICDAHHETFRWVFTPPSDQSTHLSIKQRESQTKLLKWLEHGSGVFWVSGKPGSGKSTFMKFVADHQRTVEALSRWAHPRRVIVSSCYFWSSGSKMQKSLVGLLQTLLYDVFRCCPQLIQSVCPSRWSGEVPHGDKWTESELRATLSRISEQPDRTFRFCFFIDGLDEYDSVNGDHSDFCEYLTTISSRDIKICLSSRPWNEFNDAFGQDPASRIFIHELTWDDILLYTQYRLHRHPRWKSLESQTKKAGSLARTVVTRAQGVFLWVFLVTRHLREGLANDDSFTDLEKRLLSLPTELEAFFKQILESVSSFYHEKMAGALQVALYAKEPLDSMIYSFIGDEYEDPDYFRHPLDLGNDMNPDGHQDQLIARQKQIVRRLRGWCRGLLEEQLGKIQFLHRTVGEFLRTREMSDFLESKRPRYFNTELSILKAYVAWLKLSNLEGGNFMLFEESGLQDLAFCESPLYLGVRTALTYASYLELVDEVPKTALDSLVDEMDLRLAEMARVIKPTLVGHHLETSEHVSGLIRIIALDLPLMGYLSRKLMAEPSFLSIFSQSAISMVLWTPTLSHKIWPTESRQKLEYVLKAGSSPNELTVGSMHMITIWEKFLSEVLPKGSVTRWTRAGPKFQDAIEQGLVQVFLDFGANPQARIWSVSGNVAPAFTLFVAAAFDMEWHGRAEEMYFQALDSFIKGGAAFDSSENSRNESRPSGLDQTLVEFSMIDFAEFDSFTRTTTAEPAQGHHEVIFGRLEAKLDLVDSFEQKPQRLFLAKLLKKILACAHKASWPLDKYQHLIDRALRDEDLPPGDIVPSLCLKRSGTLDFDEYGRKIKRRLY</sequence>
<dbReference type="InterPro" id="IPR056693">
    <property type="entry name" value="DUF7791"/>
</dbReference>
<dbReference type="PANTHER" id="PTHR10039">
    <property type="entry name" value="AMELOGENIN"/>
    <property type="match status" value="1"/>
</dbReference>
<proteinExistence type="predicted"/>
<evidence type="ECO:0000313" key="4">
    <source>
        <dbReference type="EMBL" id="EKJ71955.1"/>
    </source>
</evidence>
<dbReference type="Pfam" id="PF25053">
    <property type="entry name" value="DUF7791"/>
    <property type="match status" value="1"/>
</dbReference>
<dbReference type="AlphaFoldDB" id="K3VZ84"/>
<dbReference type="eggNOG" id="ENOG502SHWY">
    <property type="taxonomic scope" value="Eukaryota"/>
</dbReference>
<dbReference type="HOGENOM" id="CLU_002341_6_1_1"/>
<evidence type="ECO:0008006" key="6">
    <source>
        <dbReference type="Google" id="ProtNLM"/>
    </source>
</evidence>
<dbReference type="InterPro" id="IPR056884">
    <property type="entry name" value="NPHP3-like_N"/>
</dbReference>
<gene>
    <name evidence="4" type="ORF">FPSE_07809</name>
</gene>
<name>K3VZ84_FUSPC</name>
<dbReference type="PANTHER" id="PTHR10039:SF5">
    <property type="entry name" value="NACHT DOMAIN-CONTAINING PROTEIN"/>
    <property type="match status" value="1"/>
</dbReference>
<dbReference type="Gene3D" id="3.40.50.300">
    <property type="entry name" value="P-loop containing nucleotide triphosphate hydrolases"/>
    <property type="match status" value="1"/>
</dbReference>
<evidence type="ECO:0000313" key="5">
    <source>
        <dbReference type="Proteomes" id="UP000007978"/>
    </source>
</evidence>
<dbReference type="SUPFAM" id="SSF52540">
    <property type="entry name" value="P-loop containing nucleoside triphosphate hydrolases"/>
    <property type="match status" value="1"/>
</dbReference>
<evidence type="ECO:0000259" key="3">
    <source>
        <dbReference type="Pfam" id="PF25053"/>
    </source>
</evidence>
<dbReference type="RefSeq" id="XP_009259202.1">
    <property type="nucleotide sequence ID" value="XM_009260927.1"/>
</dbReference>
<evidence type="ECO:0000259" key="2">
    <source>
        <dbReference type="Pfam" id="PF24883"/>
    </source>
</evidence>
<keyword evidence="1" id="KW-0677">Repeat</keyword>
<reference evidence="4 5" key="1">
    <citation type="journal article" date="2012" name="PLoS Pathog.">
        <title>Comparative pathogenomics reveals horizontally acquired novel virulence genes in fungi infecting cereal hosts.</title>
        <authorList>
            <person name="Gardiner D.M."/>
            <person name="McDonald M.C."/>
            <person name="Covarelli L."/>
            <person name="Solomon P.S."/>
            <person name="Rusu A.G."/>
            <person name="Marshall M."/>
            <person name="Kazan K."/>
            <person name="Chakraborty S."/>
            <person name="McDonald B.A."/>
            <person name="Manners J.M."/>
        </authorList>
    </citation>
    <scope>NUCLEOTIDE SEQUENCE [LARGE SCALE GENOMIC DNA]</scope>
    <source>
        <strain evidence="4 5">CS3096</strain>
    </source>
</reference>
<feature type="domain" description="Nephrocystin 3-like N-terminal" evidence="2">
    <location>
        <begin position="320"/>
        <end position="484"/>
    </location>
</feature>
<organism evidence="4 5">
    <name type="scientific">Fusarium pseudograminearum (strain CS3096)</name>
    <name type="common">Wheat and barley crown-rot fungus</name>
    <dbReference type="NCBI Taxonomy" id="1028729"/>
    <lineage>
        <taxon>Eukaryota</taxon>
        <taxon>Fungi</taxon>
        <taxon>Dikarya</taxon>
        <taxon>Ascomycota</taxon>
        <taxon>Pezizomycotina</taxon>
        <taxon>Sordariomycetes</taxon>
        <taxon>Hypocreomycetidae</taxon>
        <taxon>Hypocreales</taxon>
        <taxon>Nectriaceae</taxon>
        <taxon>Fusarium</taxon>
    </lineage>
</organism>
<dbReference type="EMBL" id="AFNW01000277">
    <property type="protein sequence ID" value="EKJ71955.1"/>
    <property type="molecule type" value="Genomic_DNA"/>
</dbReference>
<comment type="caution">
    <text evidence="4">The sequence shown here is derived from an EMBL/GenBank/DDBJ whole genome shotgun (WGS) entry which is preliminary data.</text>
</comment>
<evidence type="ECO:0000256" key="1">
    <source>
        <dbReference type="ARBA" id="ARBA00022737"/>
    </source>
</evidence>
<dbReference type="KEGG" id="fpu:FPSE_07809"/>
<accession>K3VZ84</accession>